<proteinExistence type="inferred from homology"/>
<evidence type="ECO:0000256" key="1">
    <source>
        <dbReference type="ARBA" id="ARBA00008842"/>
    </source>
</evidence>
<dbReference type="Gene3D" id="1.10.287.2720">
    <property type="match status" value="1"/>
</dbReference>
<dbReference type="Proteomes" id="UP000886653">
    <property type="component" value="Unassembled WGS sequence"/>
</dbReference>
<comment type="similarity">
    <text evidence="1 2">Belongs to the OSBP family.</text>
</comment>
<dbReference type="SUPFAM" id="SSF144000">
    <property type="entry name" value="Oxysterol-binding protein-like"/>
    <property type="match status" value="1"/>
</dbReference>
<dbReference type="AlphaFoldDB" id="A0A9P6NFN4"/>
<accession>A0A9P6NFN4</accession>
<dbReference type="PANTHER" id="PTHR10972">
    <property type="entry name" value="OXYSTEROL-BINDING PROTEIN-RELATED"/>
    <property type="match status" value="1"/>
</dbReference>
<protein>
    <recommendedName>
        <fullName evidence="5">Oxysterol-binding protein</fullName>
    </recommendedName>
</protein>
<dbReference type="Gene3D" id="3.30.70.3490">
    <property type="match status" value="1"/>
</dbReference>
<dbReference type="GO" id="GO:0008142">
    <property type="term" value="F:oxysterol binding"/>
    <property type="evidence" value="ECO:0007669"/>
    <property type="project" value="TreeGrafter"/>
</dbReference>
<dbReference type="Gene3D" id="6.10.250.1430">
    <property type="match status" value="1"/>
</dbReference>
<keyword evidence="4" id="KW-1185">Reference proteome</keyword>
<evidence type="ECO:0000313" key="3">
    <source>
        <dbReference type="EMBL" id="KAG0145184.1"/>
    </source>
</evidence>
<dbReference type="InterPro" id="IPR000648">
    <property type="entry name" value="Oxysterol-bd"/>
</dbReference>
<dbReference type="EMBL" id="MU167281">
    <property type="protein sequence ID" value="KAG0145184.1"/>
    <property type="molecule type" value="Genomic_DNA"/>
</dbReference>
<dbReference type="OrthoDB" id="14833at2759"/>
<dbReference type="GO" id="GO:0005829">
    <property type="term" value="C:cytosol"/>
    <property type="evidence" value="ECO:0007669"/>
    <property type="project" value="TreeGrafter"/>
</dbReference>
<dbReference type="InterPro" id="IPR018494">
    <property type="entry name" value="Oxysterol-bd_CS"/>
</dbReference>
<evidence type="ECO:0008006" key="5">
    <source>
        <dbReference type="Google" id="ProtNLM"/>
    </source>
</evidence>
<evidence type="ECO:0000313" key="4">
    <source>
        <dbReference type="Proteomes" id="UP000886653"/>
    </source>
</evidence>
<evidence type="ECO:0000256" key="2">
    <source>
        <dbReference type="RuleBase" id="RU003844"/>
    </source>
</evidence>
<dbReference type="InterPro" id="IPR037239">
    <property type="entry name" value="OSBP_sf"/>
</dbReference>
<dbReference type="PROSITE" id="PS01013">
    <property type="entry name" value="OSBP"/>
    <property type="match status" value="1"/>
</dbReference>
<reference evidence="3" key="1">
    <citation type="submission" date="2013-11" db="EMBL/GenBank/DDBJ databases">
        <title>Genome sequence of the fusiform rust pathogen reveals effectors for host alternation and coevolution with pine.</title>
        <authorList>
            <consortium name="DOE Joint Genome Institute"/>
            <person name="Smith K."/>
            <person name="Pendleton A."/>
            <person name="Kubisiak T."/>
            <person name="Anderson C."/>
            <person name="Salamov A."/>
            <person name="Aerts A."/>
            <person name="Riley R."/>
            <person name="Clum A."/>
            <person name="Lindquist E."/>
            <person name="Ence D."/>
            <person name="Campbell M."/>
            <person name="Kronenberg Z."/>
            <person name="Feau N."/>
            <person name="Dhillon B."/>
            <person name="Hamelin R."/>
            <person name="Burleigh J."/>
            <person name="Smith J."/>
            <person name="Yandell M."/>
            <person name="Nelson C."/>
            <person name="Grigoriev I."/>
            <person name="Davis J."/>
        </authorList>
    </citation>
    <scope>NUCLEOTIDE SEQUENCE</scope>
    <source>
        <strain evidence="3">G11</strain>
    </source>
</reference>
<comment type="caution">
    <text evidence="3">The sequence shown here is derived from an EMBL/GenBank/DDBJ whole genome shotgun (WGS) entry which is preliminary data.</text>
</comment>
<name>A0A9P6NFN4_9BASI</name>
<sequence>MPSDDSEEGAAVPTLQKSSWSSFLKAIATFSGDLSSLTAPSFILSPTSLCEFPSYWGEPYEEFSSISFGQNPEERMILVLRWFIATLKGQFTRRETQTGSEKKPLNPILGELFLGNWTGGNNGQKDLGEIRLWAEQVSHHPPVSAYFLLNAKSRVSYQGHCAQKTSFSGKSVIVKQVGHGILRITLPDDTVESYLITLPKLRIEGLLLGSPYVELTESSHIQSSTGYHALIEYKGKGYFSGKAHTFVAKIFDKPKTTSPVRYQIEGQWNGISKFVKDVPTCSPLGEVFLDQTDEKYQVINVQELSKQGDLESRKVWKDVAEGIRSGDFERASAAKSKLENEQRTKRKEEIANGTPWQMQYFNRVDLDEEYATLAEMCGHTPAKEEGYYFKDEQRAVEESLAR</sequence>
<dbReference type="GO" id="GO:0016020">
    <property type="term" value="C:membrane"/>
    <property type="evidence" value="ECO:0007669"/>
    <property type="project" value="TreeGrafter"/>
</dbReference>
<dbReference type="PANTHER" id="PTHR10972:SF184">
    <property type="entry name" value="OXYSTEROL-BINDING PROTEIN HOMOLOG 4-RELATED"/>
    <property type="match status" value="1"/>
</dbReference>
<organism evidence="3 4">
    <name type="scientific">Cronartium quercuum f. sp. fusiforme G11</name>
    <dbReference type="NCBI Taxonomy" id="708437"/>
    <lineage>
        <taxon>Eukaryota</taxon>
        <taxon>Fungi</taxon>
        <taxon>Dikarya</taxon>
        <taxon>Basidiomycota</taxon>
        <taxon>Pucciniomycotina</taxon>
        <taxon>Pucciniomycetes</taxon>
        <taxon>Pucciniales</taxon>
        <taxon>Coleosporiaceae</taxon>
        <taxon>Cronartium</taxon>
    </lineage>
</organism>
<dbReference type="GO" id="GO:0120009">
    <property type="term" value="P:intermembrane lipid transfer"/>
    <property type="evidence" value="ECO:0007669"/>
    <property type="project" value="UniProtKB-ARBA"/>
</dbReference>
<dbReference type="Gene3D" id="2.40.160.120">
    <property type="match status" value="1"/>
</dbReference>
<gene>
    <name evidence="3" type="ORF">CROQUDRAFT_79070</name>
</gene>
<dbReference type="Pfam" id="PF01237">
    <property type="entry name" value="Oxysterol_BP"/>
    <property type="match status" value="1"/>
</dbReference>
<dbReference type="FunFam" id="2.40.160.120:FF:000010">
    <property type="entry name" value="Oxysterol-binding protein homolog 4"/>
    <property type="match status" value="1"/>
</dbReference>